<accession>A0A4C2EBJ2</accession>
<dbReference type="OrthoDB" id="2155246at2759"/>
<name>A0A4C2EBJ2_9SACH</name>
<dbReference type="AlphaFoldDB" id="A0A4C2EBJ2"/>
<protein>
    <recommendedName>
        <fullName evidence="3">ADP-ribose 1''-phosphate phosphatase</fullName>
        <ecNumber evidence="2">3.1.3.84</ecNumber>
    </recommendedName>
</protein>
<dbReference type="PROSITE" id="PS51154">
    <property type="entry name" value="MACRO"/>
    <property type="match status" value="1"/>
</dbReference>
<dbReference type="CDD" id="cd02901">
    <property type="entry name" value="Macro_Poa1p-like"/>
    <property type="match status" value="1"/>
</dbReference>
<dbReference type="InterPro" id="IPR050892">
    <property type="entry name" value="ADP-ribose_metab_enzymes"/>
</dbReference>
<evidence type="ECO:0000256" key="3">
    <source>
        <dbReference type="ARBA" id="ARBA00019744"/>
    </source>
</evidence>
<comment type="similarity">
    <text evidence="1">Belongs to the POA1 family.</text>
</comment>
<comment type="caution">
    <text evidence="6">The sequence shown here is derived from an EMBL/GenBank/DDBJ whole genome shotgun (WGS) entry which is preliminary data.</text>
</comment>
<dbReference type="SMART" id="SM00506">
    <property type="entry name" value="A1pp"/>
    <property type="match status" value="1"/>
</dbReference>
<dbReference type="EC" id="3.1.3.84" evidence="2"/>
<evidence type="ECO:0000256" key="4">
    <source>
        <dbReference type="ARBA" id="ARBA00034427"/>
    </source>
</evidence>
<dbReference type="Proteomes" id="UP000301737">
    <property type="component" value="Unassembled WGS sequence"/>
</dbReference>
<dbReference type="SUPFAM" id="SSF52949">
    <property type="entry name" value="Macro domain-like"/>
    <property type="match status" value="1"/>
</dbReference>
<dbReference type="PANTHER" id="PTHR12521:SF0">
    <property type="entry name" value="ADP-RIBOSE GLYCOHYDROLASE OARD1"/>
    <property type="match status" value="1"/>
</dbReference>
<evidence type="ECO:0000313" key="6">
    <source>
        <dbReference type="EMBL" id="GCE99672.1"/>
    </source>
</evidence>
<dbReference type="GO" id="GO:0140291">
    <property type="term" value="P:peptidyl-glutamate ADP-deribosylation"/>
    <property type="evidence" value="ECO:0007669"/>
    <property type="project" value="TreeGrafter"/>
</dbReference>
<keyword evidence="7" id="KW-1185">Reference proteome</keyword>
<dbReference type="EMBL" id="BIMX01000012">
    <property type="protein sequence ID" value="GCE99672.1"/>
    <property type="molecule type" value="Genomic_DNA"/>
</dbReference>
<gene>
    <name evidence="6" type="primary">POA1</name>
    <name evidence="6" type="ORF">ZYGM_001615</name>
</gene>
<dbReference type="PANTHER" id="PTHR12521">
    <property type="entry name" value="PROTEIN C6ORF130"/>
    <property type="match status" value="1"/>
</dbReference>
<proteinExistence type="inferred from homology"/>
<evidence type="ECO:0000256" key="2">
    <source>
        <dbReference type="ARBA" id="ARBA00012983"/>
    </source>
</evidence>
<sequence>MSNVRYLIGNILPPTGYPRILIHSCNCGGSWGGGIAYQLAARYPKAEEVYVDACNKYGNQLLGKCLFIPSYKNDDLIICCLFTSAFGGASHDYKKSILNYTKQGLQAVRAWLYGGRDAIHDEIQKDINSVINKLGKPLKDHKLEMPKINSGIFGVPWEETESVLEEFGAGTQTLNFTVYSL</sequence>
<dbReference type="Pfam" id="PF01661">
    <property type="entry name" value="Macro"/>
    <property type="match status" value="1"/>
</dbReference>
<dbReference type="InterPro" id="IPR043472">
    <property type="entry name" value="Macro_dom-like"/>
</dbReference>
<dbReference type="InterPro" id="IPR002589">
    <property type="entry name" value="Macro_dom"/>
</dbReference>
<evidence type="ECO:0000256" key="1">
    <source>
        <dbReference type="ARBA" id="ARBA00006575"/>
    </source>
</evidence>
<organism evidence="6 7">
    <name type="scientific">Zygosaccharomyces mellis</name>
    <dbReference type="NCBI Taxonomy" id="42258"/>
    <lineage>
        <taxon>Eukaryota</taxon>
        <taxon>Fungi</taxon>
        <taxon>Dikarya</taxon>
        <taxon>Ascomycota</taxon>
        <taxon>Saccharomycotina</taxon>
        <taxon>Saccharomycetes</taxon>
        <taxon>Saccharomycetales</taxon>
        <taxon>Saccharomycetaceae</taxon>
        <taxon>Zygosaccharomyces</taxon>
    </lineage>
</organism>
<comment type="catalytic activity">
    <reaction evidence="4">
        <text>ADP-alpha-D-ribose 1''-phosphate + H2O = ADP-D-ribose + phosphate</text>
        <dbReference type="Rhea" id="RHEA:25029"/>
        <dbReference type="ChEBI" id="CHEBI:15377"/>
        <dbReference type="ChEBI" id="CHEBI:43474"/>
        <dbReference type="ChEBI" id="CHEBI:57967"/>
        <dbReference type="ChEBI" id="CHEBI:58753"/>
        <dbReference type="EC" id="3.1.3.84"/>
    </reaction>
</comment>
<dbReference type="Gene3D" id="3.40.220.10">
    <property type="entry name" value="Leucine Aminopeptidase, subunit E, domain 1"/>
    <property type="match status" value="1"/>
</dbReference>
<feature type="domain" description="Macro" evidence="5">
    <location>
        <begin position="1"/>
        <end position="181"/>
    </location>
</feature>
<evidence type="ECO:0000259" key="5">
    <source>
        <dbReference type="PROSITE" id="PS51154"/>
    </source>
</evidence>
<reference evidence="6 7" key="1">
    <citation type="submission" date="2019-01" db="EMBL/GenBank/DDBJ databases">
        <title>Draft Genome Sequencing of Zygosaccharomyces mellis Ca-7.</title>
        <authorList>
            <person name="Shiwa Y."/>
            <person name="Kanesaki Y."/>
            <person name="Ishige T."/>
            <person name="Mura K."/>
            <person name="Hori T."/>
            <person name="Tamura T."/>
        </authorList>
    </citation>
    <scope>NUCLEOTIDE SEQUENCE [LARGE SCALE GENOMIC DNA]</scope>
    <source>
        <strain evidence="6 7">Ca-7</strain>
    </source>
</reference>
<evidence type="ECO:0000313" key="7">
    <source>
        <dbReference type="Proteomes" id="UP000301737"/>
    </source>
</evidence>